<name>A0ABU2SLC8_9ACTN</name>
<proteinExistence type="predicted"/>
<sequence length="92" mass="9997">MLDLGHHRQARRLIGQGTGLLPEARSKTRNVFLAYEAESFLRSGEIDQAATTVRRPLVRLWLGAHAAGAGRDADAELNVPARGDTGPRSVRP</sequence>
<comment type="caution">
    <text evidence="2">The sequence shown here is derived from an EMBL/GenBank/DDBJ whole genome shotgun (WGS) entry which is preliminary data.</text>
</comment>
<gene>
    <name evidence="2" type="ORF">RM609_10115</name>
</gene>
<reference evidence="2" key="1">
    <citation type="submission" date="2024-05" db="EMBL/GenBank/DDBJ databases">
        <title>30 novel species of actinomycetes from the DSMZ collection.</title>
        <authorList>
            <person name="Nouioui I."/>
        </authorList>
    </citation>
    <scope>NUCLEOTIDE SEQUENCE</scope>
    <source>
        <strain evidence="2">DSM 40473</strain>
    </source>
</reference>
<evidence type="ECO:0000256" key="1">
    <source>
        <dbReference type="SAM" id="MobiDB-lite"/>
    </source>
</evidence>
<evidence type="ECO:0000313" key="2">
    <source>
        <dbReference type="EMBL" id="MDT0449431.1"/>
    </source>
</evidence>
<dbReference type="Proteomes" id="UP001180531">
    <property type="component" value="Unassembled WGS sequence"/>
</dbReference>
<dbReference type="EMBL" id="JAVRFI010000005">
    <property type="protein sequence ID" value="MDT0449431.1"/>
    <property type="molecule type" value="Genomic_DNA"/>
</dbReference>
<feature type="region of interest" description="Disordered" evidence="1">
    <location>
        <begin position="68"/>
        <end position="92"/>
    </location>
</feature>
<protein>
    <submittedName>
        <fullName evidence="2">Uncharacterized protein</fullName>
    </submittedName>
</protein>
<keyword evidence="3" id="KW-1185">Reference proteome</keyword>
<accession>A0ABU2SLC8</accession>
<dbReference type="RefSeq" id="WP_311609745.1">
    <property type="nucleotide sequence ID" value="NZ_JAVRFI010000005.1"/>
</dbReference>
<organism evidence="2 3">
    <name type="scientific">Streptomyces hesseae</name>
    <dbReference type="NCBI Taxonomy" id="3075519"/>
    <lineage>
        <taxon>Bacteria</taxon>
        <taxon>Bacillati</taxon>
        <taxon>Actinomycetota</taxon>
        <taxon>Actinomycetes</taxon>
        <taxon>Kitasatosporales</taxon>
        <taxon>Streptomycetaceae</taxon>
        <taxon>Streptomyces</taxon>
    </lineage>
</organism>
<evidence type="ECO:0000313" key="3">
    <source>
        <dbReference type="Proteomes" id="UP001180531"/>
    </source>
</evidence>